<keyword evidence="3" id="KW-1185">Reference proteome</keyword>
<dbReference type="Proteomes" id="UP000036367">
    <property type="component" value="Unassembled WGS sequence"/>
</dbReference>
<reference evidence="2" key="1">
    <citation type="submission" date="2015-05" db="EMBL/GenBank/DDBJ databases">
        <title>Permanent draft genome of Rhodopirellula islandicus K833.</title>
        <authorList>
            <person name="Kizina J."/>
            <person name="Richter M."/>
            <person name="Glockner F.O."/>
            <person name="Harder J."/>
        </authorList>
    </citation>
    <scope>NUCLEOTIDE SEQUENCE [LARGE SCALE GENOMIC DNA]</scope>
    <source>
        <strain evidence="2">K833</strain>
    </source>
</reference>
<dbReference type="GO" id="GO:0016020">
    <property type="term" value="C:membrane"/>
    <property type="evidence" value="ECO:0007669"/>
    <property type="project" value="GOC"/>
</dbReference>
<dbReference type="AlphaFoldDB" id="A0A0J1BGH6"/>
<dbReference type="GO" id="GO:0006506">
    <property type="term" value="P:GPI anchor biosynthetic process"/>
    <property type="evidence" value="ECO:0007669"/>
    <property type="project" value="TreeGrafter"/>
</dbReference>
<gene>
    <name evidence="2" type="ORF">RISK_002275</name>
</gene>
<dbReference type="PANTHER" id="PTHR14859">
    <property type="entry name" value="CALCOFLUOR WHITE HYPERSENSITIVE PROTEIN PRECURSOR"/>
    <property type="match status" value="1"/>
</dbReference>
<dbReference type="Pfam" id="PF03372">
    <property type="entry name" value="Exo_endo_phos"/>
    <property type="match status" value="2"/>
</dbReference>
<dbReference type="STRING" id="595434.RISK_002275"/>
<evidence type="ECO:0000259" key="1">
    <source>
        <dbReference type="Pfam" id="PF03372"/>
    </source>
</evidence>
<sequence>MWAQEPIEKVPSLKAMTWNIWHGGREDGETVGPQRVAEVIRDSGADLVAMQETYGSGERISNALEFHFHPRGTNVSIHSRYPVIEDISVFEEFKCVGALVELPDGDRVAFYSVWLPYKADIWASHGRDGLDEAHLATQCDVSRDDLQKILGLIDERLKDDQYADTTVLIAGDFNSMSHLDYGEISRDQYGHQVKWPTSMVMKHAGFRDSYREVNPVVSRVKDSTWSPRFIEQEQDRIDFLYYRSQRWRAKSSSVVNEHEDWFPSDHAAVLTEFERGDMAGSDALENIKLKAVAYNIRHGVGVDNELALMRVAKRLHDLKPDLVGLAEVDQNCRRSGNRNQAAELGRALDMHAAFGKFMEHDGGAYGMGILSEHPIVEVTSLDLPPGGEPRIALLAEVLLPNDQRVLVVHVHFDWIDDDEVRFSQASTLQKHLKTVELPIVLLGDFNDQPGSRTLELFQDFVEADKPESANLTWPADHPEIEIDFIFASPPNRWSVGETRVVPESVVSDHRPVISELRLRSE</sequence>
<name>A0A0J1BGH6_RHOIS</name>
<feature type="domain" description="Endonuclease/exonuclease/phosphatase" evidence="1">
    <location>
        <begin position="294"/>
        <end position="509"/>
    </location>
</feature>
<dbReference type="InterPro" id="IPR005135">
    <property type="entry name" value="Endo/exonuclease/phosphatase"/>
</dbReference>
<feature type="domain" description="Endonuclease/exonuclease/phosphatase" evidence="1">
    <location>
        <begin position="16"/>
        <end position="266"/>
    </location>
</feature>
<dbReference type="GO" id="GO:0003824">
    <property type="term" value="F:catalytic activity"/>
    <property type="evidence" value="ECO:0007669"/>
    <property type="project" value="InterPro"/>
</dbReference>
<comment type="caution">
    <text evidence="2">The sequence shown here is derived from an EMBL/GenBank/DDBJ whole genome shotgun (WGS) entry which is preliminary data.</text>
</comment>
<organism evidence="2 3">
    <name type="scientific">Rhodopirellula islandica</name>
    <dbReference type="NCBI Taxonomy" id="595434"/>
    <lineage>
        <taxon>Bacteria</taxon>
        <taxon>Pseudomonadati</taxon>
        <taxon>Planctomycetota</taxon>
        <taxon>Planctomycetia</taxon>
        <taxon>Pirellulales</taxon>
        <taxon>Pirellulaceae</taxon>
        <taxon>Rhodopirellula</taxon>
    </lineage>
</organism>
<evidence type="ECO:0000313" key="3">
    <source>
        <dbReference type="Proteomes" id="UP000036367"/>
    </source>
</evidence>
<dbReference type="InterPro" id="IPR036691">
    <property type="entry name" value="Endo/exonu/phosph_ase_sf"/>
</dbReference>
<dbReference type="EMBL" id="LECT01000017">
    <property type="protein sequence ID" value="KLU05643.1"/>
    <property type="molecule type" value="Genomic_DNA"/>
</dbReference>
<dbReference type="PANTHER" id="PTHR14859:SF15">
    <property type="entry name" value="ENDONUCLEASE_EXONUCLEASE_PHOSPHATASE DOMAIN-CONTAINING PROTEIN"/>
    <property type="match status" value="1"/>
</dbReference>
<dbReference type="PATRIC" id="fig|595434.4.peg.2173"/>
<protein>
    <submittedName>
        <fullName evidence="2">Secreted protein</fullName>
    </submittedName>
</protein>
<dbReference type="InterPro" id="IPR051916">
    <property type="entry name" value="GPI-anchor_lipid_remodeler"/>
</dbReference>
<proteinExistence type="predicted"/>
<evidence type="ECO:0000313" key="2">
    <source>
        <dbReference type="EMBL" id="KLU05643.1"/>
    </source>
</evidence>
<dbReference type="SUPFAM" id="SSF56219">
    <property type="entry name" value="DNase I-like"/>
    <property type="match status" value="2"/>
</dbReference>
<accession>A0A0J1BGH6</accession>
<dbReference type="Gene3D" id="3.60.10.10">
    <property type="entry name" value="Endonuclease/exonuclease/phosphatase"/>
    <property type="match status" value="2"/>
</dbReference>